<name>A0ABZ1BLW6_9FIRM</name>
<keyword evidence="12" id="KW-1185">Reference proteome</keyword>
<dbReference type="RefSeq" id="WP_324667823.1">
    <property type="nucleotide sequence ID" value="NZ_CP141614.1"/>
</dbReference>
<comment type="function">
    <text evidence="5 7">Cell division inhibitor that blocks the formation of polar Z ring septums. Rapidly oscillates between the poles of the cell to destabilize FtsZ filaments that have formed before they mature into polar Z rings. Prevents FtsZ polymerization.</text>
</comment>
<evidence type="ECO:0000256" key="3">
    <source>
        <dbReference type="ARBA" id="ARBA00023210"/>
    </source>
</evidence>
<dbReference type="Pfam" id="PF03775">
    <property type="entry name" value="MinC_C"/>
    <property type="match status" value="1"/>
</dbReference>
<dbReference type="Proteomes" id="UP001333102">
    <property type="component" value="Chromosome"/>
</dbReference>
<organism evidence="11 12">
    <name type="scientific">Geochorda subterranea</name>
    <dbReference type="NCBI Taxonomy" id="3109564"/>
    <lineage>
        <taxon>Bacteria</taxon>
        <taxon>Bacillati</taxon>
        <taxon>Bacillota</taxon>
        <taxon>Limnochordia</taxon>
        <taxon>Limnochordales</taxon>
        <taxon>Geochordaceae</taxon>
        <taxon>Geochorda</taxon>
    </lineage>
</organism>
<evidence type="ECO:0000256" key="2">
    <source>
        <dbReference type="ARBA" id="ARBA00022618"/>
    </source>
</evidence>
<keyword evidence="3 7" id="KW-0717">Septation</keyword>
<dbReference type="NCBIfam" id="TIGR01222">
    <property type="entry name" value="minC"/>
    <property type="match status" value="1"/>
</dbReference>
<evidence type="ECO:0000256" key="8">
    <source>
        <dbReference type="SAM" id="MobiDB-lite"/>
    </source>
</evidence>
<feature type="compositionally biased region" description="Basic and acidic residues" evidence="8">
    <location>
        <begin position="103"/>
        <end position="113"/>
    </location>
</feature>
<keyword evidence="4 7" id="KW-0131">Cell cycle</keyword>
<dbReference type="InterPro" id="IPR036145">
    <property type="entry name" value="MinC_C_sf"/>
</dbReference>
<gene>
    <name evidence="7 11" type="primary">minC</name>
    <name evidence="11" type="ORF">VLY81_08950</name>
</gene>
<reference evidence="12" key="1">
    <citation type="submission" date="2023-12" db="EMBL/GenBank/DDBJ databases">
        <title>Novel isolates from deep terrestrial aquifers shed light on the physiology and ecology of the class Limnochordia.</title>
        <authorList>
            <person name="Karnachuk O.V."/>
            <person name="Lukina A.P."/>
            <person name="Avakyan M.R."/>
            <person name="Kadnikov V."/>
            <person name="Begmatov S."/>
            <person name="Beletsky A.V."/>
            <person name="Mardanov A.V."/>
            <person name="Ravin N.V."/>
        </authorList>
    </citation>
    <scope>NUCLEOTIDE SEQUENCE [LARGE SCALE GENOMIC DNA]</scope>
    <source>
        <strain evidence="12">LN</strain>
    </source>
</reference>
<accession>A0ABZ1BLW6</accession>
<feature type="region of interest" description="Disordered" evidence="8">
    <location>
        <begin position="86"/>
        <end position="114"/>
    </location>
</feature>
<evidence type="ECO:0000313" key="12">
    <source>
        <dbReference type="Proteomes" id="UP001333102"/>
    </source>
</evidence>
<dbReference type="SUPFAM" id="SSF63848">
    <property type="entry name" value="Cell-division inhibitor MinC, C-terminal domain"/>
    <property type="match status" value="1"/>
</dbReference>
<evidence type="ECO:0000256" key="5">
    <source>
        <dbReference type="ARBA" id="ARBA00025606"/>
    </source>
</evidence>
<keyword evidence="2 7" id="KW-0132">Cell division</keyword>
<comment type="similarity">
    <text evidence="1 7">Belongs to the MinC family.</text>
</comment>
<dbReference type="InterPro" id="IPR013033">
    <property type="entry name" value="MinC"/>
</dbReference>
<dbReference type="Gene3D" id="2.160.20.70">
    <property type="match status" value="1"/>
</dbReference>
<dbReference type="PANTHER" id="PTHR34108:SF1">
    <property type="entry name" value="SEPTUM SITE-DETERMINING PROTEIN MINC"/>
    <property type="match status" value="1"/>
</dbReference>
<feature type="domain" description="Septum formation inhibitor MinC C-terminal" evidence="9">
    <location>
        <begin position="153"/>
        <end position="250"/>
    </location>
</feature>
<sequence length="269" mass="28291">MSQATGKAGPGRSDGVVLKGTRRGLRIVLDETASLEELVAALRRKLWPARRFFAGATATLEAGQRQATWAEWSLLLRTLRECGLRVADSPTDPDAPPEGGPDGSRRSRRETDGGVRAVVGSARLTAELARAIGALAGRARGGPAVPADRTLLVRRTLRSGHRVAYDGHVVVVGDVNPGAEVVASGDIVVMGSLRGVAHAGARGEESAEVVALQLQPLQLRIAHRVARAPDEPLAERGPEVARIRDGMVQVEPLAGILEEGTSAWRGASS</sequence>
<dbReference type="HAMAP" id="MF_00267">
    <property type="entry name" value="MinC"/>
    <property type="match status" value="1"/>
</dbReference>
<evidence type="ECO:0000256" key="4">
    <source>
        <dbReference type="ARBA" id="ARBA00023306"/>
    </source>
</evidence>
<evidence type="ECO:0000256" key="7">
    <source>
        <dbReference type="HAMAP-Rule" id="MF_00267"/>
    </source>
</evidence>
<proteinExistence type="inferred from homology"/>
<evidence type="ECO:0000256" key="1">
    <source>
        <dbReference type="ARBA" id="ARBA00006291"/>
    </source>
</evidence>
<dbReference type="InterPro" id="IPR005526">
    <property type="entry name" value="Septum_form_inhib_MinC_C"/>
</dbReference>
<dbReference type="InterPro" id="IPR016098">
    <property type="entry name" value="CAP/MinC_C"/>
</dbReference>
<dbReference type="EMBL" id="CP141614">
    <property type="protein sequence ID" value="WRP13578.1"/>
    <property type="molecule type" value="Genomic_DNA"/>
</dbReference>
<dbReference type="Gene3D" id="3.30.160.540">
    <property type="match status" value="1"/>
</dbReference>
<dbReference type="Pfam" id="PF05209">
    <property type="entry name" value="MinC_N"/>
    <property type="match status" value="1"/>
</dbReference>
<dbReference type="InterPro" id="IPR007874">
    <property type="entry name" value="MinC_N"/>
</dbReference>
<evidence type="ECO:0000259" key="9">
    <source>
        <dbReference type="Pfam" id="PF03775"/>
    </source>
</evidence>
<protein>
    <recommendedName>
        <fullName evidence="7">Probable septum site-determining protein MinC</fullName>
    </recommendedName>
</protein>
<evidence type="ECO:0000313" key="11">
    <source>
        <dbReference type="EMBL" id="WRP13578.1"/>
    </source>
</evidence>
<evidence type="ECO:0000259" key="10">
    <source>
        <dbReference type="Pfam" id="PF05209"/>
    </source>
</evidence>
<feature type="domain" description="Septum formation inhibitor MinC N-terminal" evidence="10">
    <location>
        <begin position="16"/>
        <end position="86"/>
    </location>
</feature>
<evidence type="ECO:0000256" key="6">
    <source>
        <dbReference type="ARBA" id="ARBA00046874"/>
    </source>
</evidence>
<comment type="subunit">
    <text evidence="6 7">Interacts with MinD and FtsZ.</text>
</comment>
<dbReference type="PANTHER" id="PTHR34108">
    <property type="entry name" value="SEPTUM SITE-DETERMINING PROTEIN MINC"/>
    <property type="match status" value="1"/>
</dbReference>